<dbReference type="WBParaSite" id="PTRK_0001182700.1">
    <property type="protein sequence ID" value="PTRK_0001182700.1"/>
    <property type="gene ID" value="PTRK_0001182700"/>
</dbReference>
<sequence length="183" mass="21911">MFYKGISLPMVTIPNHYVETSDDSTNEHDNEEYSPHVFEFAKQTAVKRKIIKELEDWLVSHDFMMNCYEKDHEGWHRFPLRRRSIPEDMEYMDQITNCSFLDGVFQNNKDYFFVDDWRDLIAVKTAYFPRTGRRGYAESFGKSAERLNDIDPQQFYVKALENISSTKCQNMFYNRKTHLLPFI</sequence>
<proteinExistence type="predicted"/>
<dbReference type="AlphaFoldDB" id="A0A0N4ZTJ9"/>
<evidence type="ECO:0000313" key="1">
    <source>
        <dbReference type="Proteomes" id="UP000038045"/>
    </source>
</evidence>
<evidence type="ECO:0000313" key="2">
    <source>
        <dbReference type="WBParaSite" id="PTRK_0001182700.1"/>
    </source>
</evidence>
<organism evidence="1 2">
    <name type="scientific">Parastrongyloides trichosuri</name>
    <name type="common">Possum-specific nematode worm</name>
    <dbReference type="NCBI Taxonomy" id="131310"/>
    <lineage>
        <taxon>Eukaryota</taxon>
        <taxon>Metazoa</taxon>
        <taxon>Ecdysozoa</taxon>
        <taxon>Nematoda</taxon>
        <taxon>Chromadorea</taxon>
        <taxon>Rhabditida</taxon>
        <taxon>Tylenchina</taxon>
        <taxon>Panagrolaimomorpha</taxon>
        <taxon>Strongyloidoidea</taxon>
        <taxon>Strongyloididae</taxon>
        <taxon>Parastrongyloides</taxon>
    </lineage>
</organism>
<reference evidence="2" key="1">
    <citation type="submission" date="2017-02" db="UniProtKB">
        <authorList>
            <consortium name="WormBaseParasite"/>
        </authorList>
    </citation>
    <scope>IDENTIFICATION</scope>
</reference>
<keyword evidence="1" id="KW-1185">Reference proteome</keyword>
<accession>A0A0N4ZTJ9</accession>
<name>A0A0N4ZTJ9_PARTI</name>
<protein>
    <submittedName>
        <fullName evidence="2">Histone-lysine N-methyltransferase SETMAR</fullName>
    </submittedName>
</protein>
<dbReference type="Proteomes" id="UP000038045">
    <property type="component" value="Unplaced"/>
</dbReference>